<dbReference type="EMBL" id="KN846958">
    <property type="protein sequence ID" value="KIW68672.1"/>
    <property type="molecule type" value="Genomic_DNA"/>
</dbReference>
<feature type="compositionally biased region" description="Basic and acidic residues" evidence="1">
    <location>
        <begin position="108"/>
        <end position="119"/>
    </location>
</feature>
<feature type="region of interest" description="Disordered" evidence="1">
    <location>
        <begin position="108"/>
        <end position="156"/>
    </location>
</feature>
<evidence type="ECO:0000313" key="3">
    <source>
        <dbReference type="Proteomes" id="UP000054266"/>
    </source>
</evidence>
<dbReference type="Proteomes" id="UP000054266">
    <property type="component" value="Unassembled WGS sequence"/>
</dbReference>
<gene>
    <name evidence="2" type="ORF">PV04_04599</name>
</gene>
<name>A0A0D2E2V8_9EURO</name>
<protein>
    <submittedName>
        <fullName evidence="2">Uncharacterized protein</fullName>
    </submittedName>
</protein>
<evidence type="ECO:0000256" key="1">
    <source>
        <dbReference type="SAM" id="MobiDB-lite"/>
    </source>
</evidence>
<feature type="region of interest" description="Disordered" evidence="1">
    <location>
        <begin position="36"/>
        <end position="58"/>
    </location>
</feature>
<feature type="region of interest" description="Disordered" evidence="1">
    <location>
        <begin position="186"/>
        <end position="208"/>
    </location>
</feature>
<evidence type="ECO:0000313" key="2">
    <source>
        <dbReference type="EMBL" id="KIW68672.1"/>
    </source>
</evidence>
<dbReference type="HOGENOM" id="CLU_616775_0_0_1"/>
<dbReference type="AlphaFoldDB" id="A0A0D2E2V8"/>
<feature type="compositionally biased region" description="Basic and acidic residues" evidence="1">
    <location>
        <begin position="129"/>
        <end position="143"/>
    </location>
</feature>
<keyword evidence="3" id="KW-1185">Reference proteome</keyword>
<organism evidence="2 3">
    <name type="scientific">Phialophora macrospora</name>
    <dbReference type="NCBI Taxonomy" id="1851006"/>
    <lineage>
        <taxon>Eukaryota</taxon>
        <taxon>Fungi</taxon>
        <taxon>Dikarya</taxon>
        <taxon>Ascomycota</taxon>
        <taxon>Pezizomycotina</taxon>
        <taxon>Eurotiomycetes</taxon>
        <taxon>Chaetothyriomycetidae</taxon>
        <taxon>Chaetothyriales</taxon>
        <taxon>Herpotrichiellaceae</taxon>
        <taxon>Phialophora</taxon>
    </lineage>
</organism>
<accession>A0A0D2E2V8</accession>
<sequence>MSVSFPIRASSDLDIVATLPSTCVLSLFMQENPPPPSIMTTPVVPKRPRGRPRKDGRLSLPGLVAYETNTLADPWMTLRYNPSKKCLCTYKSGVGIGDSLCPYHGIHDDKSKSSSRKEAAPAQFPNKRKRDDDQDREAQDHTLRLSPTLATTDQRRGVRSMSLEMITEESFNAELCRLKERAQRLLDDESPSDQPPNASPNTERGPLREIDFLQAPLDARKLIYSYLLVPSSRTITFPKQQSTHTFSELNPELQANILFAHPLVYKECRPILYGENNFVAQSAGDFFLPTGIQGLRPATARRIKHISIIRKGSANECDISSQKLAASLHSMVLQSPAFLGLRTITIRFEVSRPAHLNLFTLQTFLQGHNVTADARAMYKKAKMVKDAAATVAFKALRKGSPFQGLCLVEESERTVWAPEGGGSRIVDVNEVCLFRTCDAGVEYQEDRQTLRRAILDALLDEKLHDVPGADGRFTWFCRKCPS</sequence>
<proteinExistence type="predicted"/>
<reference evidence="2 3" key="1">
    <citation type="submission" date="2015-01" db="EMBL/GenBank/DDBJ databases">
        <title>The Genome Sequence of Capronia semiimmersa CBS27337.</title>
        <authorList>
            <consortium name="The Broad Institute Genomics Platform"/>
            <person name="Cuomo C."/>
            <person name="de Hoog S."/>
            <person name="Gorbushina A."/>
            <person name="Stielow B."/>
            <person name="Teixiera M."/>
            <person name="Abouelleil A."/>
            <person name="Chapman S.B."/>
            <person name="Priest M."/>
            <person name="Young S.K."/>
            <person name="Wortman J."/>
            <person name="Nusbaum C."/>
            <person name="Birren B."/>
        </authorList>
    </citation>
    <scope>NUCLEOTIDE SEQUENCE [LARGE SCALE GENOMIC DNA]</scope>
    <source>
        <strain evidence="2 3">CBS 27337</strain>
    </source>
</reference>